<reference evidence="3 4" key="1">
    <citation type="submission" date="2023-03" db="EMBL/GenBank/DDBJ databases">
        <title>Paludisphaera mucosa sp. nov. a novel planctomycete from northern fen.</title>
        <authorList>
            <person name="Ivanova A."/>
        </authorList>
    </citation>
    <scope>NUCLEOTIDE SEQUENCE [LARGE SCALE GENOMIC DNA]</scope>
    <source>
        <strain evidence="3 4">Pla2</strain>
    </source>
</reference>
<gene>
    <name evidence="3" type="ORF">PZE19_07635</name>
</gene>
<dbReference type="RefSeq" id="WP_277859985.1">
    <property type="nucleotide sequence ID" value="NZ_JARRAG010000001.1"/>
</dbReference>
<dbReference type="PANTHER" id="PTHR37302">
    <property type="entry name" value="SLR1116 PROTEIN"/>
    <property type="match status" value="1"/>
</dbReference>
<dbReference type="SUPFAM" id="SSF109854">
    <property type="entry name" value="DinB/YfiT-like putative metalloenzymes"/>
    <property type="match status" value="1"/>
</dbReference>
<keyword evidence="2" id="KW-0479">Metal-binding</keyword>
<accession>A0ABT6F7U9</accession>
<dbReference type="InterPro" id="IPR007837">
    <property type="entry name" value="DinB"/>
</dbReference>
<dbReference type="Gene3D" id="1.20.120.450">
    <property type="entry name" value="dinb family like domain"/>
    <property type="match status" value="1"/>
</dbReference>
<evidence type="ECO:0000313" key="4">
    <source>
        <dbReference type="Proteomes" id="UP001216907"/>
    </source>
</evidence>
<evidence type="ECO:0000256" key="2">
    <source>
        <dbReference type="ARBA" id="ARBA00022723"/>
    </source>
</evidence>
<organism evidence="3 4">
    <name type="scientific">Paludisphaera mucosa</name>
    <dbReference type="NCBI Taxonomy" id="3030827"/>
    <lineage>
        <taxon>Bacteria</taxon>
        <taxon>Pseudomonadati</taxon>
        <taxon>Planctomycetota</taxon>
        <taxon>Planctomycetia</taxon>
        <taxon>Isosphaerales</taxon>
        <taxon>Isosphaeraceae</taxon>
        <taxon>Paludisphaera</taxon>
    </lineage>
</organism>
<protein>
    <submittedName>
        <fullName evidence="3">DinB family protein</fullName>
    </submittedName>
</protein>
<evidence type="ECO:0000313" key="3">
    <source>
        <dbReference type="EMBL" id="MDG3003635.1"/>
    </source>
</evidence>
<dbReference type="Proteomes" id="UP001216907">
    <property type="component" value="Unassembled WGS sequence"/>
</dbReference>
<keyword evidence="4" id="KW-1185">Reference proteome</keyword>
<dbReference type="EMBL" id="JARRAG010000001">
    <property type="protein sequence ID" value="MDG3003635.1"/>
    <property type="molecule type" value="Genomic_DNA"/>
</dbReference>
<evidence type="ECO:0000256" key="1">
    <source>
        <dbReference type="ARBA" id="ARBA00008635"/>
    </source>
</evidence>
<name>A0ABT6F7U9_9BACT</name>
<dbReference type="PANTHER" id="PTHR37302:SF3">
    <property type="entry name" value="DAMAGE-INDUCIBLE PROTEIN DINB"/>
    <property type="match status" value="1"/>
</dbReference>
<comment type="similarity">
    <text evidence="1">Belongs to the DinB family.</text>
</comment>
<comment type="caution">
    <text evidence="3">The sequence shown here is derived from an EMBL/GenBank/DDBJ whole genome shotgun (WGS) entry which is preliminary data.</text>
</comment>
<dbReference type="InterPro" id="IPR034660">
    <property type="entry name" value="DinB/YfiT-like"/>
</dbReference>
<dbReference type="Pfam" id="PF05163">
    <property type="entry name" value="DinB"/>
    <property type="match status" value="1"/>
</dbReference>
<sequence length="166" mass="18667">MPHSLADRFRRLFEFERFAHARVFASLDGVPADRRDGAEFRRAVDIMGHVVLARRIWLSRLGSGPAPTGKLFPENANLEDVRADWAETERRSLAYLATLKEDDLDRIVDYKTTDGTPHRDTVEDLLTQLSGHSPYHRGQIAMLVRASGGTSAATDFIHWLRSSPPG</sequence>
<proteinExistence type="inferred from homology"/>